<evidence type="ECO:0000313" key="1">
    <source>
        <dbReference type="EMBL" id="EFH87808.1"/>
    </source>
</evidence>
<dbReference type="EMBL" id="ADVG01000002">
    <property type="protein sequence ID" value="EFH87808.1"/>
    <property type="molecule type" value="Genomic_DNA"/>
</dbReference>
<sequence length="64" mass="7422">MFVILCHQFLETFDTPLCLLHNSIAYLSWHFDLDAPSCRGQAEVLPVDSDEWIQGRGFSIRRKP</sequence>
<protein>
    <submittedName>
        <fullName evidence="1">Uncharacterized protein</fullName>
    </submittedName>
</protein>
<name>D6TRA9_KTERA</name>
<comment type="caution">
    <text evidence="1">The sequence shown here is derived from an EMBL/GenBank/DDBJ whole genome shotgun (WGS) entry which is preliminary data.</text>
</comment>
<proteinExistence type="predicted"/>
<dbReference type="AlphaFoldDB" id="D6TRA9"/>
<dbReference type="Proteomes" id="UP000004508">
    <property type="component" value="Unassembled WGS sequence"/>
</dbReference>
<organism evidence="1 2">
    <name type="scientific">Ktedonobacter racemifer DSM 44963</name>
    <dbReference type="NCBI Taxonomy" id="485913"/>
    <lineage>
        <taxon>Bacteria</taxon>
        <taxon>Bacillati</taxon>
        <taxon>Chloroflexota</taxon>
        <taxon>Ktedonobacteria</taxon>
        <taxon>Ktedonobacterales</taxon>
        <taxon>Ktedonobacteraceae</taxon>
        <taxon>Ktedonobacter</taxon>
    </lineage>
</organism>
<keyword evidence="2" id="KW-1185">Reference proteome</keyword>
<accession>D6TRA9</accession>
<reference evidence="1 2" key="1">
    <citation type="journal article" date="2011" name="Stand. Genomic Sci.">
        <title>Non-contiguous finished genome sequence and contextual data of the filamentous soil bacterium Ktedonobacter racemifer type strain (SOSP1-21).</title>
        <authorList>
            <person name="Chang Y.J."/>
            <person name="Land M."/>
            <person name="Hauser L."/>
            <person name="Chertkov O."/>
            <person name="Del Rio T.G."/>
            <person name="Nolan M."/>
            <person name="Copeland A."/>
            <person name="Tice H."/>
            <person name="Cheng J.F."/>
            <person name="Lucas S."/>
            <person name="Han C."/>
            <person name="Goodwin L."/>
            <person name="Pitluck S."/>
            <person name="Ivanova N."/>
            <person name="Ovchinikova G."/>
            <person name="Pati A."/>
            <person name="Chen A."/>
            <person name="Palaniappan K."/>
            <person name="Mavromatis K."/>
            <person name="Liolios K."/>
            <person name="Brettin T."/>
            <person name="Fiebig A."/>
            <person name="Rohde M."/>
            <person name="Abt B."/>
            <person name="Goker M."/>
            <person name="Detter J.C."/>
            <person name="Woyke T."/>
            <person name="Bristow J."/>
            <person name="Eisen J.A."/>
            <person name="Markowitz V."/>
            <person name="Hugenholtz P."/>
            <person name="Kyrpides N.C."/>
            <person name="Klenk H.P."/>
            <person name="Lapidus A."/>
        </authorList>
    </citation>
    <scope>NUCLEOTIDE SEQUENCE [LARGE SCALE GENOMIC DNA]</scope>
    <source>
        <strain evidence="2">DSM 44963</strain>
    </source>
</reference>
<gene>
    <name evidence="1" type="ORF">Krac_9159</name>
</gene>
<evidence type="ECO:0000313" key="2">
    <source>
        <dbReference type="Proteomes" id="UP000004508"/>
    </source>
</evidence>
<dbReference type="InParanoid" id="D6TRA9"/>